<evidence type="ECO:0000313" key="1">
    <source>
        <dbReference type="EMBL" id="ALO80029.1"/>
    </source>
</evidence>
<dbReference type="EMBL" id="KT962245">
    <property type="protein sequence ID" value="ALO80029.1"/>
    <property type="molecule type" value="Genomic_RNA"/>
</dbReference>
<proteinExistence type="predicted"/>
<organism evidence="1 2">
    <name type="scientific">Cellulophaga phage phi4:1_13</name>
    <dbReference type="NCBI Taxonomy" id="1747284"/>
    <lineage>
        <taxon>Viruses</taxon>
        <taxon>Duplodnaviria</taxon>
        <taxon>Heunggongvirae</taxon>
        <taxon>Uroviricota</taxon>
        <taxon>Caudoviricetes</taxon>
        <taxon>Lightbulbvirus</taxon>
        <taxon>Lightbulbvirus Cba41</taxon>
    </lineage>
</organism>
<dbReference type="Proteomes" id="UP000229115">
    <property type="component" value="Segment"/>
</dbReference>
<evidence type="ECO:0000313" key="2">
    <source>
        <dbReference type="Proteomes" id="UP000229115"/>
    </source>
</evidence>
<protein>
    <submittedName>
        <fullName evidence="1">A1-like protein</fullName>
    </submittedName>
</protein>
<sequence length="526" mass="60527">MDKRKYTEEQIDFVRKLVKRRIKPLKVTPATKQMCKHFGIDYDETIGRCFRKRMQKEGTTNTSKRIEDSEQWKKAQKKSFDKRRKTVLITYAQNATPVHKRLFENILAYKEDKKAGLHIIAGRYKNPTSIWTDDQIADDWWDTNTLQFLDAGRHNIHKYLQVLSDIKISPTASTPLSGFNGITELQSCIIGHPRQHLKSLPVLEGYPHKLLLSTGACTVANYTDSKAGKKGEFHHMLGFVIVEIDGDSFHIRQVNADDDGNFYDLDKRVKDGVVYDNTEGCDVAILGDVHVRHNDKEVTKVAFELLDFMKPKFTVVHDIAEMESILHWDEKDPFRLLQKEELGLDNLFEEVDEIMGWIKDHLEYNLVMARSNHDDMLDRWLKGSDWRKARNKKAYLEYASILANEPSARVKGVLPFLIDREFGDKVKTLSLDDSFRVHGWELALHGHLGANGSRGGHTQFKNLNTKNATGHGHHPHREDGHVMVGTLSYLRVGFNRGPSNWMNGLGLIYPDSKFQLVHIINGKFRR</sequence>
<gene>
    <name evidence="1" type="ORF">Phi4113_020</name>
</gene>
<reference evidence="1 2" key="1">
    <citation type="submission" date="2015-10" db="EMBL/GenBank/DDBJ databases">
        <title>Large-scale maps of variable infection efficiencies in aquatic Bacteriodetes phage-host model systems.</title>
        <authorList>
            <person name="Holmfeldt K."/>
            <person name="Solonenko N."/>
            <person name="Howard-Varona C."/>
            <person name="Moreno M."/>
            <person name="Malmstrom R.R."/>
            <person name="Blow M.J."/>
            <person name="Sullivan M.B."/>
        </authorList>
    </citation>
    <scope>NUCLEOTIDE SEQUENCE [LARGE SCALE GENOMIC DNA]</scope>
</reference>
<name>A0A0S2MVT6_9CAUD</name>
<accession>A0A0S2MVT6</accession>